<reference evidence="2" key="2">
    <citation type="submission" date="2021-03" db="UniProtKB">
        <authorList>
            <consortium name="EnsemblPlants"/>
        </authorList>
    </citation>
    <scope>IDENTIFICATION</scope>
</reference>
<proteinExistence type="predicted"/>
<dbReference type="RefSeq" id="XP_021749058.1">
    <property type="nucleotide sequence ID" value="XM_021893366.1"/>
</dbReference>
<evidence type="ECO:0000256" key="1">
    <source>
        <dbReference type="PIRSR" id="PIRSR613078-2"/>
    </source>
</evidence>
<accession>A0A803KUR6</accession>
<dbReference type="EnsemblPlants" id="AUR62002774-RA">
    <property type="protein sequence ID" value="AUR62002774-RA:cds"/>
    <property type="gene ID" value="AUR62002774"/>
</dbReference>
<dbReference type="CDD" id="cd07067">
    <property type="entry name" value="HP_PGM_like"/>
    <property type="match status" value="1"/>
</dbReference>
<evidence type="ECO:0000313" key="2">
    <source>
        <dbReference type="EnsemblPlants" id="AUR62002774-RA:cds"/>
    </source>
</evidence>
<dbReference type="OrthoDB" id="2019724at2759"/>
<dbReference type="Proteomes" id="UP000596660">
    <property type="component" value="Unplaced"/>
</dbReference>
<dbReference type="Gene3D" id="3.40.50.1240">
    <property type="entry name" value="Phosphoglycerate mutase-like"/>
    <property type="match status" value="1"/>
</dbReference>
<feature type="binding site" evidence="1">
    <location>
        <position position="116"/>
    </location>
    <ligand>
        <name>substrate</name>
    </ligand>
</feature>
<dbReference type="OMA" id="EPLQVPY"/>
<feature type="binding site" evidence="1">
    <location>
        <begin position="66"/>
        <end position="73"/>
    </location>
    <ligand>
        <name>substrate</name>
    </ligand>
</feature>
<name>A0A803KUR6_CHEQI</name>
<keyword evidence="3" id="KW-1185">Reference proteome</keyword>
<organism evidence="2 3">
    <name type="scientific">Chenopodium quinoa</name>
    <name type="common">Quinoa</name>
    <dbReference type="NCBI Taxonomy" id="63459"/>
    <lineage>
        <taxon>Eukaryota</taxon>
        <taxon>Viridiplantae</taxon>
        <taxon>Streptophyta</taxon>
        <taxon>Embryophyta</taxon>
        <taxon>Tracheophyta</taxon>
        <taxon>Spermatophyta</taxon>
        <taxon>Magnoliopsida</taxon>
        <taxon>eudicotyledons</taxon>
        <taxon>Gunneridae</taxon>
        <taxon>Pentapetalae</taxon>
        <taxon>Caryophyllales</taxon>
        <taxon>Chenopodiaceae</taxon>
        <taxon>Chenopodioideae</taxon>
        <taxon>Atripliceae</taxon>
        <taxon>Chenopodium</taxon>
    </lineage>
</organism>
<dbReference type="SUPFAM" id="SSF53254">
    <property type="entry name" value="Phosphoglycerate mutase-like"/>
    <property type="match status" value="1"/>
</dbReference>
<sequence>MEAALYCTPLRSSLFSSSSPSFFPCPLIQKKVKRLPYVSQILGNVDSSALAKTPSKSVTRRLILLRHAESSWNDHSLRDHDRPLSKAGRADAADVSYRLQLLGWVPELILCSDATRTRETLLVMQEQVRGFLQAAVHFIPSFYSIAAMDRQTAEHLQKMICKFSSDDIFTVMCMGHNKGWEEAASTFTGSVIELDTCNAALLEATGKSWEEAFESSGLGGWKLKGLVKPNSNPENYVPT</sequence>
<protein>
    <submittedName>
        <fullName evidence="2">Uncharacterized protein</fullName>
    </submittedName>
</protein>
<dbReference type="InterPro" id="IPR013078">
    <property type="entry name" value="His_Pase_superF_clade-1"/>
</dbReference>
<dbReference type="Pfam" id="PF00300">
    <property type="entry name" value="His_Phos_1"/>
    <property type="match status" value="1"/>
</dbReference>
<dbReference type="AlphaFoldDB" id="A0A803KUR6"/>
<gene>
    <name evidence="2" type="primary">LOC110714786</name>
</gene>
<dbReference type="PANTHER" id="PTHR47623:SF1">
    <property type="entry name" value="OS09G0287300 PROTEIN"/>
    <property type="match status" value="1"/>
</dbReference>
<dbReference type="InterPro" id="IPR029033">
    <property type="entry name" value="His_PPase_superfam"/>
</dbReference>
<dbReference type="GeneID" id="110714786"/>
<dbReference type="KEGG" id="cqi:110714786"/>
<dbReference type="Gramene" id="AUR62002774-RA">
    <property type="protein sequence ID" value="AUR62002774-RA:cds"/>
    <property type="gene ID" value="AUR62002774"/>
</dbReference>
<dbReference type="PANTHER" id="PTHR47623">
    <property type="entry name" value="OS09G0287300 PROTEIN"/>
    <property type="match status" value="1"/>
</dbReference>
<dbReference type="SMART" id="SM00855">
    <property type="entry name" value="PGAM"/>
    <property type="match status" value="1"/>
</dbReference>
<reference evidence="2" key="1">
    <citation type="journal article" date="2017" name="Nature">
        <title>The genome of Chenopodium quinoa.</title>
        <authorList>
            <person name="Jarvis D.E."/>
            <person name="Ho Y.S."/>
            <person name="Lightfoot D.J."/>
            <person name="Schmoeckel S.M."/>
            <person name="Li B."/>
            <person name="Borm T.J.A."/>
            <person name="Ohyanagi H."/>
            <person name="Mineta K."/>
            <person name="Michell C.T."/>
            <person name="Saber N."/>
            <person name="Kharbatia N.M."/>
            <person name="Rupper R.R."/>
            <person name="Sharp A.R."/>
            <person name="Dally N."/>
            <person name="Boughton B.A."/>
            <person name="Woo Y.H."/>
            <person name="Gao G."/>
            <person name="Schijlen E.G.W.M."/>
            <person name="Guo X."/>
            <person name="Momin A.A."/>
            <person name="Negrao S."/>
            <person name="Al-Babili S."/>
            <person name="Gehring C."/>
            <person name="Roessner U."/>
            <person name="Jung C."/>
            <person name="Murphy K."/>
            <person name="Arold S.T."/>
            <person name="Gojobori T."/>
            <person name="van der Linden C.G."/>
            <person name="van Loo E.N."/>
            <person name="Jellen E.N."/>
            <person name="Maughan P.J."/>
            <person name="Tester M."/>
        </authorList>
    </citation>
    <scope>NUCLEOTIDE SEQUENCE [LARGE SCALE GENOMIC DNA]</scope>
    <source>
        <strain evidence="2">cv. PI 614886</strain>
    </source>
</reference>
<evidence type="ECO:0000313" key="3">
    <source>
        <dbReference type="Proteomes" id="UP000596660"/>
    </source>
</evidence>